<sequence length="91" mass="9448">MTNIRLCPRLNCLIVVQSISANLTAVGGSLYGRCSNRVDSVRALNVASDAKYNIRNARAVGVGGGGPLSALEAMDLSSNSARAISETHPFG</sequence>
<evidence type="ECO:0000313" key="1">
    <source>
        <dbReference type="EMBL" id="CEG40465.1"/>
    </source>
</evidence>
<dbReference type="Proteomes" id="UP000054928">
    <property type="component" value="Unassembled WGS sequence"/>
</dbReference>
<proteinExistence type="predicted"/>
<dbReference type="GeneID" id="36405717"/>
<dbReference type="RefSeq" id="XP_024576834.1">
    <property type="nucleotide sequence ID" value="XM_024726126.1"/>
</dbReference>
<evidence type="ECO:0000313" key="2">
    <source>
        <dbReference type="Proteomes" id="UP000054928"/>
    </source>
</evidence>
<keyword evidence="2" id="KW-1185">Reference proteome</keyword>
<name>A0A0P1AI84_PLAHL</name>
<organism evidence="1 2">
    <name type="scientific">Plasmopara halstedii</name>
    <name type="common">Downy mildew of sunflower</name>
    <dbReference type="NCBI Taxonomy" id="4781"/>
    <lineage>
        <taxon>Eukaryota</taxon>
        <taxon>Sar</taxon>
        <taxon>Stramenopiles</taxon>
        <taxon>Oomycota</taxon>
        <taxon>Peronosporomycetes</taxon>
        <taxon>Peronosporales</taxon>
        <taxon>Peronosporaceae</taxon>
        <taxon>Plasmopara</taxon>
    </lineage>
</organism>
<dbReference type="EMBL" id="CCYD01000523">
    <property type="protein sequence ID" value="CEG40465.1"/>
    <property type="molecule type" value="Genomic_DNA"/>
</dbReference>
<protein>
    <submittedName>
        <fullName evidence="1">Uncharacterized protein</fullName>
    </submittedName>
</protein>
<accession>A0A0P1AI84</accession>
<reference evidence="2" key="1">
    <citation type="submission" date="2014-09" db="EMBL/GenBank/DDBJ databases">
        <authorList>
            <person name="Sharma Rahul"/>
            <person name="Thines Marco"/>
        </authorList>
    </citation>
    <scope>NUCLEOTIDE SEQUENCE [LARGE SCALE GENOMIC DNA]</scope>
</reference>
<dbReference type="AlphaFoldDB" id="A0A0P1AI84"/>